<feature type="region of interest" description="Disordered" evidence="1">
    <location>
        <begin position="1"/>
        <end position="44"/>
    </location>
</feature>
<name>A0AAE1AAT1_9GAST</name>
<protein>
    <submittedName>
        <fullName evidence="2">Uncharacterized protein</fullName>
    </submittedName>
</protein>
<evidence type="ECO:0000313" key="3">
    <source>
        <dbReference type="Proteomes" id="UP001283361"/>
    </source>
</evidence>
<accession>A0AAE1AAT1</accession>
<evidence type="ECO:0000256" key="1">
    <source>
        <dbReference type="SAM" id="MobiDB-lite"/>
    </source>
</evidence>
<proteinExistence type="predicted"/>
<comment type="caution">
    <text evidence="2">The sequence shown here is derived from an EMBL/GenBank/DDBJ whole genome shotgun (WGS) entry which is preliminary data.</text>
</comment>
<feature type="compositionally biased region" description="Basic and acidic residues" evidence="1">
    <location>
        <begin position="7"/>
        <end position="19"/>
    </location>
</feature>
<keyword evidence="3" id="KW-1185">Reference proteome</keyword>
<reference evidence="2" key="1">
    <citation type="journal article" date="2023" name="G3 (Bethesda)">
        <title>A reference genome for the long-term kleptoplast-retaining sea slug Elysia crispata morphotype clarki.</title>
        <authorList>
            <person name="Eastman K.E."/>
            <person name="Pendleton A.L."/>
            <person name="Shaikh M.A."/>
            <person name="Suttiyut T."/>
            <person name="Ogas R."/>
            <person name="Tomko P."/>
            <person name="Gavelis G."/>
            <person name="Widhalm J.R."/>
            <person name="Wisecaver J.H."/>
        </authorList>
    </citation>
    <scope>NUCLEOTIDE SEQUENCE</scope>
    <source>
        <strain evidence="2">ECLA1</strain>
    </source>
</reference>
<dbReference type="Proteomes" id="UP001283361">
    <property type="component" value="Unassembled WGS sequence"/>
</dbReference>
<organism evidence="2 3">
    <name type="scientific">Elysia crispata</name>
    <name type="common">lettuce slug</name>
    <dbReference type="NCBI Taxonomy" id="231223"/>
    <lineage>
        <taxon>Eukaryota</taxon>
        <taxon>Metazoa</taxon>
        <taxon>Spiralia</taxon>
        <taxon>Lophotrochozoa</taxon>
        <taxon>Mollusca</taxon>
        <taxon>Gastropoda</taxon>
        <taxon>Heterobranchia</taxon>
        <taxon>Euthyneura</taxon>
        <taxon>Panpulmonata</taxon>
        <taxon>Sacoglossa</taxon>
        <taxon>Placobranchoidea</taxon>
        <taxon>Plakobranchidae</taxon>
        <taxon>Elysia</taxon>
    </lineage>
</organism>
<gene>
    <name evidence="2" type="ORF">RRG08_058062</name>
</gene>
<dbReference type="AlphaFoldDB" id="A0AAE1AAT1"/>
<evidence type="ECO:0000313" key="2">
    <source>
        <dbReference type="EMBL" id="KAK3784463.1"/>
    </source>
</evidence>
<dbReference type="EMBL" id="JAWDGP010002242">
    <property type="protein sequence ID" value="KAK3784463.1"/>
    <property type="molecule type" value="Genomic_DNA"/>
</dbReference>
<sequence>MSRAYSRHPDEGRSPHAEMKATSPEQFPAPPSSRFPSGAALDGSHSITAPRRWVVAVTVGRDNIATWSTIGYSSFQTKKSRARILALSNTKWTLWMGMKYEALQNVIGEQLRKIRK</sequence>